<dbReference type="InterPro" id="IPR000477">
    <property type="entry name" value="RT_dom"/>
</dbReference>
<reference evidence="2" key="1">
    <citation type="submission" date="2018-05" db="EMBL/GenBank/DDBJ databases">
        <title>Draft genome of Mucuna pruriens seed.</title>
        <authorList>
            <person name="Nnadi N.E."/>
            <person name="Vos R."/>
            <person name="Hasami M.H."/>
            <person name="Devisetty U.K."/>
            <person name="Aguiy J.C."/>
        </authorList>
    </citation>
    <scope>NUCLEOTIDE SEQUENCE [LARGE SCALE GENOMIC DNA]</scope>
    <source>
        <strain evidence="2">JCA_2017</strain>
    </source>
</reference>
<organism evidence="2 3">
    <name type="scientific">Mucuna pruriens</name>
    <name type="common">Velvet bean</name>
    <name type="synonym">Dolichos pruriens</name>
    <dbReference type="NCBI Taxonomy" id="157652"/>
    <lineage>
        <taxon>Eukaryota</taxon>
        <taxon>Viridiplantae</taxon>
        <taxon>Streptophyta</taxon>
        <taxon>Embryophyta</taxon>
        <taxon>Tracheophyta</taxon>
        <taxon>Spermatophyta</taxon>
        <taxon>Magnoliopsida</taxon>
        <taxon>eudicotyledons</taxon>
        <taxon>Gunneridae</taxon>
        <taxon>Pentapetalae</taxon>
        <taxon>rosids</taxon>
        <taxon>fabids</taxon>
        <taxon>Fabales</taxon>
        <taxon>Fabaceae</taxon>
        <taxon>Papilionoideae</taxon>
        <taxon>50 kb inversion clade</taxon>
        <taxon>NPAAA clade</taxon>
        <taxon>indigoferoid/millettioid clade</taxon>
        <taxon>Phaseoleae</taxon>
        <taxon>Mucuna</taxon>
    </lineage>
</organism>
<sequence>MDKIFEEIISTNVEVYVDDMVVKSTAATDHCRALERVFQVLRRHRLKLNPEKCSFRAEKAMSVAIVQEREGKQHPVYFISKETSPLLLGISRDRLNRLPIKQVLRKPDLARRMVTWSVQLSKFNISYKSRSHIKAQVLANFITKMAASGQETEENNRWFLSVDGASNQLGSGTGVILEGPNRSLHFKFKVSNNQAEYETLLAGMKLAKELEARTLTAKSDSKLVTGQLATTYKRGVQRSVNHESVSQLIVEESTVYCAKERRTWMSPLMTYLKNEKLLSDPNEAKKIVRDATKYIIIKGELYRRGFSFPLLRCVEGNEARYVVREVHEGVCDIHIGGLALANKIARVDYYWPTLKNDCMEYVKRCDRCQRFFEVNVAP</sequence>
<dbReference type="Pfam" id="PF13456">
    <property type="entry name" value="RVT_3"/>
    <property type="match status" value="1"/>
</dbReference>
<proteinExistence type="predicted"/>
<comment type="caution">
    <text evidence="2">The sequence shown here is derived from an EMBL/GenBank/DDBJ whole genome shotgun (WGS) entry which is preliminary data.</text>
</comment>
<dbReference type="Gene3D" id="3.30.420.10">
    <property type="entry name" value="Ribonuclease H-like superfamily/Ribonuclease H"/>
    <property type="match status" value="1"/>
</dbReference>
<dbReference type="Pfam" id="PF00078">
    <property type="entry name" value="RVT_1"/>
    <property type="match status" value="1"/>
</dbReference>
<dbReference type="AlphaFoldDB" id="A0A371FXW8"/>
<dbReference type="InterPro" id="IPR036397">
    <property type="entry name" value="RNaseH_sf"/>
</dbReference>
<dbReference type="GO" id="GO:0003676">
    <property type="term" value="F:nucleic acid binding"/>
    <property type="evidence" value="ECO:0007669"/>
    <property type="project" value="InterPro"/>
</dbReference>
<dbReference type="InterPro" id="IPR043502">
    <property type="entry name" value="DNA/RNA_pol_sf"/>
</dbReference>
<dbReference type="PROSITE" id="PS50878">
    <property type="entry name" value="RT_POL"/>
    <property type="match status" value="1"/>
</dbReference>
<evidence type="ECO:0000313" key="2">
    <source>
        <dbReference type="EMBL" id="RDX83156.1"/>
    </source>
</evidence>
<dbReference type="InterPro" id="IPR043128">
    <property type="entry name" value="Rev_trsase/Diguanyl_cyclase"/>
</dbReference>
<protein>
    <recommendedName>
        <fullName evidence="1">Reverse transcriptase domain-containing protein</fullName>
    </recommendedName>
</protein>
<dbReference type="Gene3D" id="3.30.70.270">
    <property type="match status" value="1"/>
</dbReference>
<dbReference type="Pfam" id="PF17921">
    <property type="entry name" value="Integrase_H2C2"/>
    <property type="match status" value="1"/>
</dbReference>
<dbReference type="InterPro" id="IPR041588">
    <property type="entry name" value="Integrase_H2C2"/>
</dbReference>
<gene>
    <name evidence="2" type="ORF">CR513_35952</name>
</gene>
<accession>A0A371FXW8</accession>
<dbReference type="PANTHER" id="PTHR48475:SF2">
    <property type="entry name" value="RIBONUCLEASE H"/>
    <property type="match status" value="1"/>
</dbReference>
<name>A0A371FXW8_MUCPR</name>
<dbReference type="InterPro" id="IPR002156">
    <property type="entry name" value="RNaseH_domain"/>
</dbReference>
<dbReference type="Proteomes" id="UP000257109">
    <property type="component" value="Unassembled WGS sequence"/>
</dbReference>
<evidence type="ECO:0000259" key="1">
    <source>
        <dbReference type="PROSITE" id="PS50878"/>
    </source>
</evidence>
<dbReference type="EMBL" id="QJKJ01007442">
    <property type="protein sequence ID" value="RDX83156.1"/>
    <property type="molecule type" value="Genomic_DNA"/>
</dbReference>
<dbReference type="PANTHER" id="PTHR48475">
    <property type="entry name" value="RIBONUCLEASE H"/>
    <property type="match status" value="1"/>
</dbReference>
<keyword evidence="3" id="KW-1185">Reference proteome</keyword>
<feature type="domain" description="Reverse transcriptase" evidence="1">
    <location>
        <begin position="1"/>
        <end position="92"/>
    </location>
</feature>
<dbReference type="GO" id="GO:0004523">
    <property type="term" value="F:RNA-DNA hybrid ribonuclease activity"/>
    <property type="evidence" value="ECO:0007669"/>
    <property type="project" value="InterPro"/>
</dbReference>
<dbReference type="OrthoDB" id="2016287at2759"/>
<dbReference type="Gene3D" id="1.10.340.70">
    <property type="match status" value="1"/>
</dbReference>
<dbReference type="SUPFAM" id="SSF56672">
    <property type="entry name" value="DNA/RNA polymerases"/>
    <property type="match status" value="1"/>
</dbReference>
<feature type="non-terminal residue" evidence="2">
    <location>
        <position position="1"/>
    </location>
</feature>
<evidence type="ECO:0000313" key="3">
    <source>
        <dbReference type="Proteomes" id="UP000257109"/>
    </source>
</evidence>